<accession>A0A4P7UB35</accession>
<feature type="region of interest" description="Disordered" evidence="1">
    <location>
        <begin position="1"/>
        <end position="21"/>
    </location>
</feature>
<name>A0A4P7UB35_9ACTN</name>
<dbReference type="Proteomes" id="UP000297025">
    <property type="component" value="Chromosome"/>
</dbReference>
<dbReference type="Proteomes" id="UP000630594">
    <property type="component" value="Unassembled WGS sequence"/>
</dbReference>
<reference evidence="5" key="3">
    <citation type="journal article" date="2019" name="Int. J. Syst. Evol. Microbiol.">
        <title>The Global Catalogue of Microorganisms (GCM) 10K type strain sequencing project: providing services to taxonomists for standard genome sequencing and annotation.</title>
        <authorList>
            <consortium name="The Broad Institute Genomics Platform"/>
            <consortium name="The Broad Institute Genome Sequencing Center for Infectious Disease"/>
            <person name="Wu L."/>
            <person name="Ma J."/>
        </authorList>
    </citation>
    <scope>NUCLEOTIDE SEQUENCE [LARGE SCALE GENOMIC DNA]</scope>
    <source>
        <strain evidence="5">CCM 7403</strain>
    </source>
</reference>
<protein>
    <submittedName>
        <fullName evidence="3">Uncharacterized protein</fullName>
    </submittedName>
</protein>
<dbReference type="KEGG" id="ndp:E2C04_05310"/>
<reference evidence="2" key="2">
    <citation type="journal article" date="2014" name="Int. J. Syst. Evol. Microbiol.">
        <title>Complete genome of a new Firmicutes species belonging to the dominant human colonic microbiota ('Ruminococcus bicirculans') reveals two chromosomes and a selective capacity to utilize plant glucans.</title>
        <authorList>
            <consortium name="NISC Comparative Sequencing Program"/>
            <person name="Wegmann U."/>
            <person name="Louis P."/>
            <person name="Goesmann A."/>
            <person name="Henrissat B."/>
            <person name="Duncan S.H."/>
            <person name="Flint H.J."/>
        </authorList>
    </citation>
    <scope>NUCLEOTIDE SEQUENCE</scope>
    <source>
        <strain evidence="2">CCM 7403</strain>
    </source>
</reference>
<reference evidence="3 4" key="1">
    <citation type="journal article" date="2008" name="Int. J. Syst. Evol. Microbiol.">
        <title>Nocardioides daphniae sp. nov., isolated from Daphnia cucullata (Crustacea: Cladocera).</title>
        <authorList>
            <person name="Toth E.M."/>
            <person name="Keki Z."/>
            <person name="Homonnay Z.G."/>
            <person name="Borsodi A.K."/>
            <person name="Marialigeti K."/>
            <person name="Schumann P."/>
        </authorList>
    </citation>
    <scope>NUCLEOTIDE SEQUENCE [LARGE SCALE GENOMIC DNA]</scope>
    <source>
        <strain evidence="3 4">JCM 16608</strain>
    </source>
</reference>
<evidence type="ECO:0000313" key="5">
    <source>
        <dbReference type="Proteomes" id="UP000630594"/>
    </source>
</evidence>
<evidence type="ECO:0000313" key="2">
    <source>
        <dbReference type="EMBL" id="GGD16422.1"/>
    </source>
</evidence>
<sequence length="79" mass="8472">MVVRSGSWTPGTPLEDTTPAASYLGDPRSAWSDEATTLVVPDYTLTRNGGTVVGETRNFALTYSKGMKSFAPAWSSRPC</sequence>
<evidence type="ECO:0000313" key="3">
    <source>
        <dbReference type="EMBL" id="QCC76781.1"/>
    </source>
</evidence>
<dbReference type="EMBL" id="BMCK01000002">
    <property type="protein sequence ID" value="GGD16422.1"/>
    <property type="molecule type" value="Genomic_DNA"/>
</dbReference>
<keyword evidence="5" id="KW-1185">Reference proteome</keyword>
<evidence type="ECO:0000256" key="1">
    <source>
        <dbReference type="SAM" id="MobiDB-lite"/>
    </source>
</evidence>
<dbReference type="AlphaFoldDB" id="A0A4P7UB35"/>
<dbReference type="RefSeq" id="WP_135831829.1">
    <property type="nucleotide sequence ID" value="NZ_BMCK01000002.1"/>
</dbReference>
<evidence type="ECO:0000313" key="4">
    <source>
        <dbReference type="Proteomes" id="UP000297025"/>
    </source>
</evidence>
<feature type="compositionally biased region" description="Polar residues" evidence="1">
    <location>
        <begin position="1"/>
        <end position="10"/>
    </location>
</feature>
<organism evidence="3 4">
    <name type="scientific">Nocardioides daphniae</name>
    <dbReference type="NCBI Taxonomy" id="402297"/>
    <lineage>
        <taxon>Bacteria</taxon>
        <taxon>Bacillati</taxon>
        <taxon>Actinomycetota</taxon>
        <taxon>Actinomycetes</taxon>
        <taxon>Propionibacteriales</taxon>
        <taxon>Nocardioidaceae</taxon>
        <taxon>Nocardioides</taxon>
    </lineage>
</organism>
<proteinExistence type="predicted"/>
<reference evidence="3" key="4">
    <citation type="submission" date="2019-03" db="EMBL/GenBank/DDBJ databases">
        <authorList>
            <person name="Huang Y."/>
        </authorList>
    </citation>
    <scope>NUCLEOTIDE SEQUENCE</scope>
    <source>
        <strain evidence="3">JCM 16608</strain>
    </source>
</reference>
<dbReference type="EMBL" id="CP038462">
    <property type="protein sequence ID" value="QCC76781.1"/>
    <property type="molecule type" value="Genomic_DNA"/>
</dbReference>
<gene>
    <name evidence="3" type="ORF">E2C04_05310</name>
    <name evidence="2" type="ORF">GCM10007231_14200</name>
</gene>
<reference evidence="2" key="5">
    <citation type="submission" date="2024-05" db="EMBL/GenBank/DDBJ databases">
        <authorList>
            <person name="Sun Q."/>
            <person name="Sedlacek I."/>
        </authorList>
    </citation>
    <scope>NUCLEOTIDE SEQUENCE</scope>
    <source>
        <strain evidence="2">CCM 7403</strain>
    </source>
</reference>